<dbReference type="GO" id="GO:0097506">
    <property type="term" value="F:deaminated base DNA N-glycosylase activity"/>
    <property type="evidence" value="ECO:0007669"/>
    <property type="project" value="UniProtKB-ARBA"/>
</dbReference>
<dbReference type="InterPro" id="IPR005122">
    <property type="entry name" value="Uracil-DNA_glycosylase-like"/>
</dbReference>
<dbReference type="InterPro" id="IPR036895">
    <property type="entry name" value="Uracil-DNA_glycosylase-like_sf"/>
</dbReference>
<dbReference type="PANTHER" id="PTHR33693">
    <property type="entry name" value="TYPE-5 URACIL-DNA GLYCOSYLASE"/>
    <property type="match status" value="1"/>
</dbReference>
<dbReference type="RefSeq" id="WP_165600232.1">
    <property type="nucleotide sequence ID" value="NZ_SORZ01000001.1"/>
</dbReference>
<dbReference type="EMBL" id="SORZ01000001">
    <property type="protein sequence ID" value="TPW35788.1"/>
    <property type="molecule type" value="Genomic_DNA"/>
</dbReference>
<keyword evidence="5" id="KW-0227">DNA damage</keyword>
<keyword evidence="6" id="KW-0378">Hydrolase</keyword>
<feature type="domain" description="Uracil-DNA glycosylase-like" evidence="10">
    <location>
        <begin position="268"/>
        <end position="428"/>
    </location>
</feature>
<dbReference type="SMART" id="SM00986">
    <property type="entry name" value="UDG"/>
    <property type="match status" value="1"/>
</dbReference>
<dbReference type="PANTHER" id="PTHR33693:SF9">
    <property type="entry name" value="TYPE-4 URACIL-DNA GLYCOSYLASE"/>
    <property type="match status" value="1"/>
</dbReference>
<evidence type="ECO:0000256" key="7">
    <source>
        <dbReference type="ARBA" id="ARBA00023004"/>
    </source>
</evidence>
<protein>
    <recommendedName>
        <fullName evidence="2">Type-4 uracil-DNA glycosylase</fullName>
    </recommendedName>
</protein>
<keyword evidence="4" id="KW-0479">Metal-binding</keyword>
<evidence type="ECO:0000256" key="5">
    <source>
        <dbReference type="ARBA" id="ARBA00022763"/>
    </source>
</evidence>
<comment type="caution">
    <text evidence="11">The sequence shown here is derived from an EMBL/GenBank/DDBJ whole genome shotgun (WGS) entry which is preliminary data.</text>
</comment>
<evidence type="ECO:0000256" key="4">
    <source>
        <dbReference type="ARBA" id="ARBA00022723"/>
    </source>
</evidence>
<keyword evidence="3" id="KW-0004">4Fe-4S</keyword>
<keyword evidence="7" id="KW-0408">Iron</keyword>
<dbReference type="CDD" id="cd10030">
    <property type="entry name" value="UDG-F4_TTUDGA_SPO1dp_like"/>
    <property type="match status" value="1"/>
</dbReference>
<comment type="similarity">
    <text evidence="1">Belongs to the uracil-DNA glycosylase (UDG) superfamily. Type 4 (UDGa) family.</text>
</comment>
<keyword evidence="9" id="KW-0234">DNA repair</keyword>
<evidence type="ECO:0000256" key="1">
    <source>
        <dbReference type="ARBA" id="ARBA00006521"/>
    </source>
</evidence>
<dbReference type="GO" id="GO:0051539">
    <property type="term" value="F:4 iron, 4 sulfur cluster binding"/>
    <property type="evidence" value="ECO:0007669"/>
    <property type="project" value="UniProtKB-KW"/>
</dbReference>
<accession>A0A506UR12</accession>
<reference evidence="11 12" key="1">
    <citation type="submission" date="2019-03" db="EMBL/GenBank/DDBJ databases">
        <title>The complete genome sequence of Neokomagataea sp. Jb2 NBRC113641.</title>
        <authorList>
            <person name="Chua K.-O."/>
            <person name="Chan K.-G."/>
            <person name="See-Too W.-S."/>
        </authorList>
    </citation>
    <scope>NUCLEOTIDE SEQUENCE [LARGE SCALE GENOMIC DNA]</scope>
    <source>
        <strain evidence="11 12">Jb2</strain>
    </source>
</reference>
<dbReference type="GO" id="GO:0006281">
    <property type="term" value="P:DNA repair"/>
    <property type="evidence" value="ECO:0007669"/>
    <property type="project" value="UniProtKB-KW"/>
</dbReference>
<evidence type="ECO:0000256" key="6">
    <source>
        <dbReference type="ARBA" id="ARBA00022801"/>
    </source>
</evidence>
<dbReference type="SUPFAM" id="SSF52141">
    <property type="entry name" value="Uracil-DNA glycosylase-like"/>
    <property type="match status" value="1"/>
</dbReference>
<evidence type="ECO:0000259" key="10">
    <source>
        <dbReference type="SMART" id="SM00986"/>
    </source>
</evidence>
<gene>
    <name evidence="11" type="ORF">E3202_02285</name>
</gene>
<evidence type="ECO:0000313" key="11">
    <source>
        <dbReference type="EMBL" id="TPW35788.1"/>
    </source>
</evidence>
<evidence type="ECO:0000256" key="9">
    <source>
        <dbReference type="ARBA" id="ARBA00023204"/>
    </source>
</evidence>
<evidence type="ECO:0000256" key="2">
    <source>
        <dbReference type="ARBA" id="ARBA00019403"/>
    </source>
</evidence>
<dbReference type="GO" id="GO:0046872">
    <property type="term" value="F:metal ion binding"/>
    <property type="evidence" value="ECO:0007669"/>
    <property type="project" value="UniProtKB-KW"/>
</dbReference>
<sequence length="441" mass="48727">MNAQLPISVPLASPSDFNGWRSWSRQLLHDRVPGTDIDWQITPPADLYAPVSERSLPQTAPAFAIPRDTARLISAVFASGHPERFSLLYRLLEHYRDTPAQPVEPDLLGKLQALAAQARAQALELRACLPPPLQSTPAFRHVQVPVPLLDSQASALWRLRPQPWLMHTPGRLLLCENSQIIFAPEPPSIPDTDTAPEAQTEKALFLHDFAQRHGQSAQHSIYWRGVDTFRLPPAPEEIDQASSLHALRCLAVDCAFCPLSQAANRTVFGEGATGARLIFVGEQPGDQEDLTGRPFVGPAGQLFDQALQEAGGQRGDYWLTNAVKHFRFIQTPARRLHQKPEAQHVQACAPWLAAERRLLAPQVTVMLGVTAASAILGRPVTISRERSRLFDLPSGGKGLVTVHPSFLLRVPDPQRRAEEYRKFVTDLKLALSALAPDSKEE</sequence>
<proteinExistence type="inferred from homology"/>
<dbReference type="SMART" id="SM00987">
    <property type="entry name" value="UreE_C"/>
    <property type="match status" value="1"/>
</dbReference>
<evidence type="ECO:0000256" key="8">
    <source>
        <dbReference type="ARBA" id="ARBA00023014"/>
    </source>
</evidence>
<dbReference type="Pfam" id="PF03167">
    <property type="entry name" value="UDG"/>
    <property type="match status" value="1"/>
</dbReference>
<dbReference type="InterPro" id="IPR005273">
    <property type="entry name" value="Ura-DNA_glyco_family4"/>
</dbReference>
<keyword evidence="8" id="KW-0411">Iron-sulfur</keyword>
<dbReference type="Proteomes" id="UP000315037">
    <property type="component" value="Unassembled WGS sequence"/>
</dbReference>
<name>A0A506UR12_9PROT</name>
<dbReference type="Gene3D" id="3.40.470.10">
    <property type="entry name" value="Uracil-DNA glycosylase-like domain"/>
    <property type="match status" value="1"/>
</dbReference>
<evidence type="ECO:0000313" key="12">
    <source>
        <dbReference type="Proteomes" id="UP000315037"/>
    </source>
</evidence>
<evidence type="ECO:0000256" key="3">
    <source>
        <dbReference type="ARBA" id="ARBA00022485"/>
    </source>
</evidence>
<dbReference type="AlphaFoldDB" id="A0A506UR12"/>
<dbReference type="InterPro" id="IPR051536">
    <property type="entry name" value="UDG_Type-4/5"/>
</dbReference>
<organism evidence="11 12">
    <name type="scientific">Oecophyllibacter saccharovorans</name>
    <dbReference type="NCBI Taxonomy" id="2558360"/>
    <lineage>
        <taxon>Bacteria</taxon>
        <taxon>Pseudomonadati</taxon>
        <taxon>Pseudomonadota</taxon>
        <taxon>Alphaproteobacteria</taxon>
        <taxon>Acetobacterales</taxon>
        <taxon>Acetobacteraceae</taxon>
        <taxon>Oecophyllibacter</taxon>
    </lineage>
</organism>
<dbReference type="NCBIfam" id="TIGR03914">
    <property type="entry name" value="UDG_fam_dom"/>
    <property type="match status" value="1"/>
</dbReference>
<keyword evidence="12" id="KW-1185">Reference proteome</keyword>